<gene>
    <name evidence="2" type="ORF">SEMRO_119_G058240.1</name>
</gene>
<proteinExistence type="predicted"/>
<dbReference type="OrthoDB" id="206128at2759"/>
<dbReference type="AlphaFoldDB" id="A0A9N8DJS1"/>
<evidence type="ECO:0000313" key="3">
    <source>
        <dbReference type="Proteomes" id="UP001153069"/>
    </source>
</evidence>
<dbReference type="EMBL" id="CAICTM010000118">
    <property type="protein sequence ID" value="CAB9501830.1"/>
    <property type="molecule type" value="Genomic_DNA"/>
</dbReference>
<evidence type="ECO:0000256" key="1">
    <source>
        <dbReference type="SAM" id="MobiDB-lite"/>
    </source>
</evidence>
<reference evidence="2" key="1">
    <citation type="submission" date="2020-06" db="EMBL/GenBank/DDBJ databases">
        <authorList>
            <consortium name="Plant Systems Biology data submission"/>
        </authorList>
    </citation>
    <scope>NUCLEOTIDE SEQUENCE</scope>
    <source>
        <strain evidence="2">D6</strain>
    </source>
</reference>
<feature type="region of interest" description="Disordered" evidence="1">
    <location>
        <begin position="250"/>
        <end position="276"/>
    </location>
</feature>
<comment type="caution">
    <text evidence="2">The sequence shown here is derived from an EMBL/GenBank/DDBJ whole genome shotgun (WGS) entry which is preliminary data.</text>
</comment>
<keyword evidence="3" id="KW-1185">Reference proteome</keyword>
<accession>A0A9N8DJS1</accession>
<protein>
    <submittedName>
        <fullName evidence="2">Uncharacterized protein</fullName>
    </submittedName>
</protein>
<dbReference type="Proteomes" id="UP001153069">
    <property type="component" value="Unassembled WGS sequence"/>
</dbReference>
<evidence type="ECO:0000313" key="2">
    <source>
        <dbReference type="EMBL" id="CAB9501830.1"/>
    </source>
</evidence>
<organism evidence="2 3">
    <name type="scientific">Seminavis robusta</name>
    <dbReference type="NCBI Taxonomy" id="568900"/>
    <lineage>
        <taxon>Eukaryota</taxon>
        <taxon>Sar</taxon>
        <taxon>Stramenopiles</taxon>
        <taxon>Ochrophyta</taxon>
        <taxon>Bacillariophyta</taxon>
        <taxon>Bacillariophyceae</taxon>
        <taxon>Bacillariophycidae</taxon>
        <taxon>Naviculales</taxon>
        <taxon>Naviculaceae</taxon>
        <taxon>Seminavis</taxon>
    </lineage>
</organism>
<sequence>MKDLGQVFYRQKGQQLDLRRVRVRPDGFLEIGQQDVEPSDIPDFRSSNIVGDSSLPPRRFFHIQQFLQIMALAHHRLSRLCMRLKTEPPNAERNLADIRGSSLRNLQLPMFVPPSRRLLNVAHDAIWHLLPDGDCETFETISIAQSFYEYWKPAHPKVIVMAESHVYTEHSTCCNHKMCASIAKELNYTGPREFISIVYCLAYGERECLSLDNATDLTECPMYTAARTGTPQFWSLLAACLGQDGNDLKKRPCSPDRTGKRRRHPSSGNEANPDSEREAMIARLRRKLGVLQELKDKGIWLIDASIVGWYIQQEREYVISRKSFAVHRLQLQRPPKCLKRPTLVLSWELYTKHVIREASSSLKLLIPIGKEVEQAITPNRMKQAAGEHVQILESFPAPNAWCRGGYGPVLDELGRIVSGCLQDEKKLSGAIALLGFSGRTRDFYKGESTTRTTSEKTKSNNS</sequence>
<name>A0A9N8DJS1_9STRA</name>